<keyword evidence="5" id="KW-1185">Reference proteome</keyword>
<feature type="region of interest" description="Disordered" evidence="3">
    <location>
        <begin position="383"/>
        <end position="409"/>
    </location>
</feature>
<comment type="caution">
    <text evidence="4">The sequence shown here is derived from an EMBL/GenBank/DDBJ whole genome shotgun (WGS) entry which is preliminary data.</text>
</comment>
<evidence type="ECO:0000256" key="1">
    <source>
        <dbReference type="ARBA" id="ARBA00022737"/>
    </source>
</evidence>
<feature type="repeat" description="NHL" evidence="2">
    <location>
        <begin position="171"/>
        <end position="206"/>
    </location>
</feature>
<dbReference type="PANTHER" id="PTHR46388">
    <property type="entry name" value="NHL REPEAT-CONTAINING PROTEIN 2"/>
    <property type="match status" value="1"/>
</dbReference>
<evidence type="ECO:0000313" key="4">
    <source>
        <dbReference type="EMBL" id="MTW13758.1"/>
    </source>
</evidence>
<dbReference type="Gene3D" id="2.70.70.10">
    <property type="entry name" value="Glucose Permease (Domain IIA)"/>
    <property type="match status" value="1"/>
</dbReference>
<dbReference type="InterPro" id="IPR011055">
    <property type="entry name" value="Dup_hybrid_motif"/>
</dbReference>
<name>A0A6L6QMU6_9BURK</name>
<dbReference type="InterPro" id="IPR001258">
    <property type="entry name" value="NHL_repeat"/>
</dbReference>
<feature type="compositionally biased region" description="Low complexity" evidence="3">
    <location>
        <begin position="383"/>
        <end position="396"/>
    </location>
</feature>
<dbReference type="PANTHER" id="PTHR46388:SF2">
    <property type="entry name" value="NHL REPEAT-CONTAINING PROTEIN 2"/>
    <property type="match status" value="1"/>
</dbReference>
<dbReference type="Pfam" id="PF01436">
    <property type="entry name" value="NHL"/>
    <property type="match status" value="2"/>
</dbReference>
<evidence type="ECO:0000313" key="5">
    <source>
        <dbReference type="Proteomes" id="UP000472320"/>
    </source>
</evidence>
<dbReference type="EMBL" id="WNKX01000026">
    <property type="protein sequence ID" value="MTW13758.1"/>
    <property type="molecule type" value="Genomic_DNA"/>
</dbReference>
<organism evidence="4 5">
    <name type="scientific">Massilia eburnea</name>
    <dbReference type="NCBI Taxonomy" id="1776165"/>
    <lineage>
        <taxon>Bacteria</taxon>
        <taxon>Pseudomonadati</taxon>
        <taxon>Pseudomonadota</taxon>
        <taxon>Betaproteobacteria</taxon>
        <taxon>Burkholderiales</taxon>
        <taxon>Oxalobacteraceae</taxon>
        <taxon>Telluria group</taxon>
        <taxon>Massilia</taxon>
    </lineage>
</organism>
<dbReference type="PROSITE" id="PS51125">
    <property type="entry name" value="NHL"/>
    <property type="match status" value="2"/>
</dbReference>
<proteinExistence type="predicted"/>
<sequence length="726" mass="76692">MLSVHTSIKLTAVGAAVLAIAGAGGYFYYHGPSVPHAAAPAPVQIKRGPAPTERSWPARLETVLDAGLADPYGVAADGKGNIYFSDGGERNTVSLLAPDGSVRVIAGGAEGYRDGVGAAASFNTPSGIALDKKGNVYVADTGNHAIRKIAADGTVSTLAGSGIAGFADGQGAQAQFNGPVGVAVDEDGIVYVADTYNDRIRRIAPDGTVTTLAGNGQPDLADGIGEAAQFDTPCGIAVGKDGIYIADSRNDAIRRINPDGSVITLALTPATEKDALLRRPMALALTHDGFIYIAVASRGRLLQMAPDGALAGLPDAQHPADPATGMDGIIQGYGPRSLAMAANGTLLLADGPAQRLHRIVPASEPGVKLALITTAHAAALAPAPAPTAADAPDTSLMDQRSKSPMPWPVLPQNQPHEVVGLMGEVRGSYDGDSRHHFHAGLDVQADVGSSVHVVEKAKVSDPLPNWAFGTVSEGINLGTTSYIHMKVGRDKKNKPLDERFQLLLDDKGKPERIRVRRGTRFGVGDELGVVNQMAHVHLDLFDRGRVVNPLALPFPGLQDTVAPTIQGIALYDANDRRLPEKKGKRLEVPRELGEVNVVVDAYDQMDGNLARRRLGLYKLGYQVLQADGTPLPGYEQPRIMQTYDQLPKQREAVKVVYSADSGITVYGSKATRFTYSLLSRLEHGEVTPGRWQISELAPGNYTLRIYAADYAGNTATSGRDLPITID</sequence>
<protein>
    <submittedName>
        <fullName evidence="4">Gluconolaconase</fullName>
    </submittedName>
</protein>
<dbReference type="SUPFAM" id="SSF101898">
    <property type="entry name" value="NHL repeat"/>
    <property type="match status" value="1"/>
</dbReference>
<evidence type="ECO:0000256" key="3">
    <source>
        <dbReference type="SAM" id="MobiDB-lite"/>
    </source>
</evidence>
<dbReference type="Proteomes" id="UP000472320">
    <property type="component" value="Unassembled WGS sequence"/>
</dbReference>
<evidence type="ECO:0000256" key="2">
    <source>
        <dbReference type="PROSITE-ProRule" id="PRU00504"/>
    </source>
</evidence>
<dbReference type="Gene3D" id="2.120.10.30">
    <property type="entry name" value="TolB, C-terminal domain"/>
    <property type="match status" value="2"/>
</dbReference>
<dbReference type="CDD" id="cd14953">
    <property type="entry name" value="NHL_like_1"/>
    <property type="match status" value="1"/>
</dbReference>
<accession>A0A6L6QMU6</accession>
<keyword evidence="1" id="KW-0677">Repeat</keyword>
<gene>
    <name evidence="4" type="ORF">GM658_24405</name>
</gene>
<dbReference type="InterPro" id="IPR011042">
    <property type="entry name" value="6-blade_b-propeller_TolB-like"/>
</dbReference>
<feature type="repeat" description="NHL" evidence="2">
    <location>
        <begin position="122"/>
        <end position="152"/>
    </location>
</feature>
<reference evidence="4 5" key="1">
    <citation type="submission" date="2019-11" db="EMBL/GenBank/DDBJ databases">
        <title>Type strains purchased from KCTC, JCM and DSMZ.</title>
        <authorList>
            <person name="Lu H."/>
        </authorList>
    </citation>
    <scope>NUCLEOTIDE SEQUENCE [LARGE SCALE GENOMIC DNA]</scope>
    <source>
        <strain evidence="4 5">JCM 31587</strain>
    </source>
</reference>
<dbReference type="AlphaFoldDB" id="A0A6L6QMU6"/>